<name>A6J4J0_RAT</name>
<dbReference type="Proteomes" id="UP000234681">
    <property type="component" value="Chromosome 8"/>
</dbReference>
<evidence type="ECO:0000313" key="1">
    <source>
        <dbReference type="EMBL" id="EDL95513.1"/>
    </source>
</evidence>
<gene>
    <name evidence="1" type="ORF">rCG_58207</name>
</gene>
<reference evidence="2" key="1">
    <citation type="submission" date="2005-09" db="EMBL/GenBank/DDBJ databases">
        <authorList>
            <person name="Mural R.J."/>
            <person name="Li P.W."/>
            <person name="Adams M.D."/>
            <person name="Amanatides P.G."/>
            <person name="Baden-Tillson H."/>
            <person name="Barnstead M."/>
            <person name="Chin S.H."/>
            <person name="Dew I."/>
            <person name="Evans C.A."/>
            <person name="Ferriera S."/>
            <person name="Flanigan M."/>
            <person name="Fosler C."/>
            <person name="Glodek A."/>
            <person name="Gu Z."/>
            <person name="Holt R.A."/>
            <person name="Jennings D."/>
            <person name="Kraft C.L."/>
            <person name="Lu F."/>
            <person name="Nguyen T."/>
            <person name="Nusskern D.R."/>
            <person name="Pfannkoch C.M."/>
            <person name="Sitter C."/>
            <person name="Sutton G.G."/>
            <person name="Venter J.C."/>
            <person name="Wang Z."/>
            <person name="Woodage T."/>
            <person name="Zheng X.H."/>
            <person name="Zhong F."/>
        </authorList>
    </citation>
    <scope>NUCLEOTIDE SEQUENCE [LARGE SCALE GENOMIC DNA]</scope>
    <source>
        <strain>BN</strain>
        <strain evidence="2">Sprague-Dawley</strain>
    </source>
</reference>
<accession>A6J4J0</accession>
<organism evidence="1 2">
    <name type="scientific">Rattus norvegicus</name>
    <name type="common">Rat</name>
    <dbReference type="NCBI Taxonomy" id="10116"/>
    <lineage>
        <taxon>Eukaryota</taxon>
        <taxon>Metazoa</taxon>
        <taxon>Chordata</taxon>
        <taxon>Craniata</taxon>
        <taxon>Vertebrata</taxon>
        <taxon>Euteleostomi</taxon>
        <taxon>Mammalia</taxon>
        <taxon>Eutheria</taxon>
        <taxon>Euarchontoglires</taxon>
        <taxon>Glires</taxon>
        <taxon>Rodentia</taxon>
        <taxon>Myomorpha</taxon>
        <taxon>Muroidea</taxon>
        <taxon>Muridae</taxon>
        <taxon>Murinae</taxon>
        <taxon>Rattus</taxon>
    </lineage>
</organism>
<dbReference type="EMBL" id="CH473975">
    <property type="protein sequence ID" value="EDL95513.1"/>
    <property type="molecule type" value="Genomic_DNA"/>
</dbReference>
<protein>
    <submittedName>
        <fullName evidence="1">RCG58207</fullName>
    </submittedName>
</protein>
<dbReference type="AlphaFoldDB" id="A6J4J0"/>
<proteinExistence type="predicted"/>
<evidence type="ECO:0000313" key="2">
    <source>
        <dbReference type="Proteomes" id="UP000234681"/>
    </source>
</evidence>
<sequence length="63" mass="6556">MCSLSGEPLRLSCGAKSKVLEVTVPEKQAAASSCWGCDEALGLHQSSASAWTVSFRLSPDGKS</sequence>